<dbReference type="EMBL" id="AMCI01009018">
    <property type="protein sequence ID" value="EJW90146.1"/>
    <property type="molecule type" value="Genomic_DNA"/>
</dbReference>
<sequence length="81" mass="9147">MCSSSCRTCCCSSSFLLFFLLLVLFLMLFLMLFFLVLYGRGMPRPYFMSVPIQPDLNERGSICRLGEQGIGTVHLLSLVRG</sequence>
<evidence type="ECO:0000313" key="2">
    <source>
        <dbReference type="EMBL" id="EJW90146.1"/>
    </source>
</evidence>
<keyword evidence="1" id="KW-1133">Transmembrane helix</keyword>
<comment type="caution">
    <text evidence="2">The sequence shown here is derived from an EMBL/GenBank/DDBJ whole genome shotgun (WGS) entry which is preliminary data.</text>
</comment>
<keyword evidence="1" id="KW-0472">Membrane</keyword>
<evidence type="ECO:0000256" key="1">
    <source>
        <dbReference type="SAM" id="Phobius"/>
    </source>
</evidence>
<protein>
    <submittedName>
        <fullName evidence="2">Secreted protein</fullName>
    </submittedName>
</protein>
<gene>
    <name evidence="2" type="ORF">EVA_21743</name>
</gene>
<dbReference type="AlphaFoldDB" id="J9F5H6"/>
<proteinExistence type="predicted"/>
<accession>J9F5H6</accession>
<name>J9F5H6_9ZZZZ</name>
<feature type="transmembrane region" description="Helical" evidence="1">
    <location>
        <begin position="15"/>
        <end position="38"/>
    </location>
</feature>
<reference evidence="2" key="1">
    <citation type="journal article" date="2012" name="PLoS ONE">
        <title>Gene sets for utilization of primary and secondary nutrition supplies in the distal gut of endangered iberian lynx.</title>
        <authorList>
            <person name="Alcaide M."/>
            <person name="Messina E."/>
            <person name="Richter M."/>
            <person name="Bargiela R."/>
            <person name="Peplies J."/>
            <person name="Huws S.A."/>
            <person name="Newbold C.J."/>
            <person name="Golyshin P.N."/>
            <person name="Simon M.A."/>
            <person name="Lopez G."/>
            <person name="Yakimov M.M."/>
            <person name="Ferrer M."/>
        </authorList>
    </citation>
    <scope>NUCLEOTIDE SEQUENCE</scope>
</reference>
<organism evidence="2">
    <name type="scientific">gut metagenome</name>
    <dbReference type="NCBI Taxonomy" id="749906"/>
    <lineage>
        <taxon>unclassified sequences</taxon>
        <taxon>metagenomes</taxon>
        <taxon>organismal metagenomes</taxon>
    </lineage>
</organism>
<keyword evidence="1" id="KW-0812">Transmembrane</keyword>